<feature type="compositionally biased region" description="Basic residues" evidence="1">
    <location>
        <begin position="288"/>
        <end position="300"/>
    </location>
</feature>
<evidence type="ECO:0000313" key="2">
    <source>
        <dbReference type="EMBL" id="CAI2377138.1"/>
    </source>
</evidence>
<comment type="caution">
    <text evidence="2">The sequence shown here is derived from an EMBL/GenBank/DDBJ whole genome shotgun (WGS) entry which is preliminary data.</text>
</comment>
<dbReference type="Proteomes" id="UP001295684">
    <property type="component" value="Unassembled WGS sequence"/>
</dbReference>
<name>A0AAD2D2C9_EUPCR</name>
<evidence type="ECO:0000313" key="3">
    <source>
        <dbReference type="Proteomes" id="UP001295684"/>
    </source>
</evidence>
<keyword evidence="3" id="KW-1185">Reference proteome</keyword>
<accession>A0AAD2D2C9</accession>
<dbReference type="EMBL" id="CAMPGE010018750">
    <property type="protein sequence ID" value="CAI2377138.1"/>
    <property type="molecule type" value="Genomic_DNA"/>
</dbReference>
<protein>
    <submittedName>
        <fullName evidence="2">Uncharacterized protein</fullName>
    </submittedName>
</protein>
<dbReference type="AlphaFoldDB" id="A0AAD2D2C9"/>
<feature type="compositionally biased region" description="Basic and acidic residues" evidence="1">
    <location>
        <begin position="46"/>
        <end position="65"/>
    </location>
</feature>
<feature type="region of interest" description="Disordered" evidence="1">
    <location>
        <begin position="28"/>
        <end position="104"/>
    </location>
</feature>
<gene>
    <name evidence="2" type="ORF">ECRASSUSDP1_LOCUS18521</name>
</gene>
<sequence>MSRSISKSNKNTNILRVSKIIPQIKPAIMFNDHDSPSFKVQKQLKSRKESSKTSNKDMAKRSDTAKRKKTSPFIIKNTQPNAPLSEKSESKSSNQKHSRATSSMDRYSEVFKRFTAKTNLKYCTIENGAEGSERKEDAEELILPKPQNPEEEVNPIFQQQGFQNLKNQSNPGQIQFYKTQIPPVEDTEVLKPRINPHSKHKTHIKRANRIKVQKVRQLQNLKKGLTESDIDNKKEDPKPYQEGYINSRVCTTIINRLGLTKRLNSNELLIKSIIRNISSKPTSAESKRTKRPKSKERKFRGRKAFYTRKFTQSKSPAKLLMRMTLNSRNNRLRDELRTYNEPTDDLSSDMKTCISIINQCTKPGKKRKKNKFSPVTNSRNVTNFEQVRSPFHQEEPTREILLRPSTCEPRDTYKFKEMDSTSREEEVLIPTSKENCNSKRLESLNTPKEGKESEKVGPDHFYKMYPPIDTPKDLKSKNKRLKRLKKETKEFWDPFSSVSLKNINKFRDANFTNKYQVSIDKCKRFKLIKRVSKSLGKDAKKIEISSKNSNLNKFLKEGHQEFFIKILNNYWFKDCDEFIQTRKKAYVEQEKGKFKKMFGTQ</sequence>
<proteinExistence type="predicted"/>
<organism evidence="2 3">
    <name type="scientific">Euplotes crassus</name>
    <dbReference type="NCBI Taxonomy" id="5936"/>
    <lineage>
        <taxon>Eukaryota</taxon>
        <taxon>Sar</taxon>
        <taxon>Alveolata</taxon>
        <taxon>Ciliophora</taxon>
        <taxon>Intramacronucleata</taxon>
        <taxon>Spirotrichea</taxon>
        <taxon>Hypotrichia</taxon>
        <taxon>Euplotida</taxon>
        <taxon>Euplotidae</taxon>
        <taxon>Moneuplotes</taxon>
    </lineage>
</organism>
<reference evidence="2" key="1">
    <citation type="submission" date="2023-07" db="EMBL/GenBank/DDBJ databases">
        <authorList>
            <consortium name="AG Swart"/>
            <person name="Singh M."/>
            <person name="Singh A."/>
            <person name="Seah K."/>
            <person name="Emmerich C."/>
        </authorList>
    </citation>
    <scope>NUCLEOTIDE SEQUENCE</scope>
    <source>
        <strain evidence="2">DP1</strain>
    </source>
</reference>
<evidence type="ECO:0000256" key="1">
    <source>
        <dbReference type="SAM" id="MobiDB-lite"/>
    </source>
</evidence>
<feature type="region of interest" description="Disordered" evidence="1">
    <location>
        <begin position="280"/>
        <end position="300"/>
    </location>
</feature>